<keyword evidence="5" id="KW-0206">Cytoskeleton</keyword>
<dbReference type="Gramene" id="Pp3c21_13710V3.2">
    <property type="protein sequence ID" value="PAC:32914381.CDS.1"/>
    <property type="gene ID" value="Pp3c21_13710"/>
</dbReference>
<evidence type="ECO:0000259" key="7">
    <source>
        <dbReference type="Pfam" id="PF06886"/>
    </source>
</evidence>
<dbReference type="InterPro" id="IPR044806">
    <property type="entry name" value="WVD2/WDL1-4"/>
</dbReference>
<feature type="compositionally biased region" description="Basic and acidic residues" evidence="6">
    <location>
        <begin position="402"/>
        <end position="412"/>
    </location>
</feature>
<organism evidence="8">
    <name type="scientific">Physcomitrium patens</name>
    <name type="common">Spreading-leaved earth moss</name>
    <name type="synonym">Physcomitrella patens</name>
    <dbReference type="NCBI Taxonomy" id="3218"/>
    <lineage>
        <taxon>Eukaryota</taxon>
        <taxon>Viridiplantae</taxon>
        <taxon>Streptophyta</taxon>
        <taxon>Embryophyta</taxon>
        <taxon>Bryophyta</taxon>
        <taxon>Bryophytina</taxon>
        <taxon>Bryopsida</taxon>
        <taxon>Funariidae</taxon>
        <taxon>Funariales</taxon>
        <taxon>Funariaceae</taxon>
        <taxon>Physcomitrium</taxon>
    </lineage>
</organism>
<evidence type="ECO:0000313" key="10">
    <source>
        <dbReference type="Proteomes" id="UP000006727"/>
    </source>
</evidence>
<accession>A0A2K1IRU3</accession>
<sequence>MEPTLVADVAVRNWNYNIKPAQVADEDNDFPEFEFPVSSGVGTLDAWKAVSTAGQDVQTGNGNSAWGFLQPGGAFCDESPKKMPLAFHSNHVEGVLDLNPFFPSLVTEPTTKQCLSPVIAYKNLDLSHEDSKVDVLGDDFAAVPSTPTGKSFNTKSKQTRDPVAAAVPSTPVRKSSSNNTKVAKSPTDAVKTPERPRWSGPLGKVPGGLSRLTTPRERNEPLRALSPTPDRRSLTAPRGREFDPGRVLSSTQDRRSLTSPRRIPPERSRSPVPFQTPGQGNYGVNRALAPSLASPRSVTPPRGFPPARSITPTRSLSTPRSTSPVSRVRQEQYSKLPKEQWQGSTVNTTSMPSSPRYITPTRAASLKSVKSPANPNACLSKELQFPTAPGNATLYRDPVKRASKEANSKIGDDALTTSKGKSSPPLTQPIGFNFKTDERLEKRRDFYAKLEEKTKALEEEKKRLEAKAQEEKEAQLRELRKSLTYKANPVPKFYQEPPPPPVEIKKTPPTRARSPNFTAPRRRSTCMGSFSESSSSGSSPLRGRLIRSPSLESNSDSSHARVSPKTKLPFKPI</sequence>
<comment type="subcellular location">
    <subcellularLocation>
        <location evidence="1">Cytoplasm</location>
        <location evidence="1">Cytoskeleton</location>
    </subcellularLocation>
</comment>
<feature type="compositionally biased region" description="Low complexity" evidence="6">
    <location>
        <begin position="528"/>
        <end position="551"/>
    </location>
</feature>
<keyword evidence="4" id="KW-0493">Microtubule</keyword>
<reference evidence="8 10" key="2">
    <citation type="journal article" date="2018" name="Plant J.">
        <title>The Physcomitrella patens chromosome-scale assembly reveals moss genome structure and evolution.</title>
        <authorList>
            <person name="Lang D."/>
            <person name="Ullrich K.K."/>
            <person name="Murat F."/>
            <person name="Fuchs J."/>
            <person name="Jenkins J."/>
            <person name="Haas F.B."/>
            <person name="Piednoel M."/>
            <person name="Gundlach H."/>
            <person name="Van Bel M."/>
            <person name="Meyberg R."/>
            <person name="Vives C."/>
            <person name="Morata J."/>
            <person name="Symeonidi A."/>
            <person name="Hiss M."/>
            <person name="Muchero W."/>
            <person name="Kamisugi Y."/>
            <person name="Saleh O."/>
            <person name="Blanc G."/>
            <person name="Decker E.L."/>
            <person name="van Gessel N."/>
            <person name="Grimwood J."/>
            <person name="Hayes R.D."/>
            <person name="Graham S.W."/>
            <person name="Gunter L.E."/>
            <person name="McDaniel S.F."/>
            <person name="Hoernstein S.N.W."/>
            <person name="Larsson A."/>
            <person name="Li F.W."/>
            <person name="Perroud P.F."/>
            <person name="Phillips J."/>
            <person name="Ranjan P."/>
            <person name="Rokshar D.S."/>
            <person name="Rothfels C.J."/>
            <person name="Schneider L."/>
            <person name="Shu S."/>
            <person name="Stevenson D.W."/>
            <person name="Thummler F."/>
            <person name="Tillich M."/>
            <person name="Villarreal Aguilar J.C."/>
            <person name="Widiez T."/>
            <person name="Wong G.K."/>
            <person name="Wymore A."/>
            <person name="Zhang Y."/>
            <person name="Zimmer A.D."/>
            <person name="Quatrano R.S."/>
            <person name="Mayer K.F.X."/>
            <person name="Goodstein D."/>
            <person name="Casacuberta J.M."/>
            <person name="Vandepoele K."/>
            <person name="Reski R."/>
            <person name="Cuming A.C."/>
            <person name="Tuskan G.A."/>
            <person name="Maumus F."/>
            <person name="Salse J."/>
            <person name="Schmutz J."/>
            <person name="Rensing S.A."/>
        </authorList>
    </citation>
    <scope>NUCLEOTIDE SEQUENCE [LARGE SCALE GENOMIC DNA]</scope>
    <source>
        <strain evidence="9 10">cv. Gransden 2004</strain>
    </source>
</reference>
<feature type="domain" description="TPX2 C-terminal" evidence="7">
    <location>
        <begin position="432"/>
        <end position="506"/>
    </location>
</feature>
<feature type="compositionally biased region" description="Low complexity" evidence="6">
    <location>
        <begin position="308"/>
        <end position="327"/>
    </location>
</feature>
<dbReference type="PANTHER" id="PTHR46372">
    <property type="entry name" value="PROTEIN WVD2-LIKE 3"/>
    <property type="match status" value="1"/>
</dbReference>
<feature type="region of interest" description="Disordered" evidence="6">
    <location>
        <begin position="453"/>
        <end position="573"/>
    </location>
</feature>
<feature type="compositionally biased region" description="Basic and acidic residues" evidence="6">
    <location>
        <begin position="229"/>
        <end position="244"/>
    </location>
</feature>
<name>A0A2K1IRU3_PHYPA</name>
<feature type="region of interest" description="Disordered" evidence="6">
    <location>
        <begin position="402"/>
        <end position="435"/>
    </location>
</feature>
<dbReference type="PANTHER" id="PTHR46372:SF2">
    <property type="entry name" value="PROTEIN WVD2-LIKE 3"/>
    <property type="match status" value="1"/>
</dbReference>
<dbReference type="EnsemblPlants" id="Pp3c21_13710V3.3">
    <property type="protein sequence ID" value="PAC:32914382.CDS.1"/>
    <property type="gene ID" value="Pp3c21_13710"/>
</dbReference>
<feature type="compositionally biased region" description="Polar residues" evidence="6">
    <location>
        <begin position="415"/>
        <end position="425"/>
    </location>
</feature>
<keyword evidence="3" id="KW-0963">Cytoplasm</keyword>
<reference evidence="8 10" key="1">
    <citation type="journal article" date="2008" name="Science">
        <title>The Physcomitrella genome reveals evolutionary insights into the conquest of land by plants.</title>
        <authorList>
            <person name="Rensing S."/>
            <person name="Lang D."/>
            <person name="Zimmer A."/>
            <person name="Terry A."/>
            <person name="Salamov A."/>
            <person name="Shapiro H."/>
            <person name="Nishiyama T."/>
            <person name="Perroud P.-F."/>
            <person name="Lindquist E."/>
            <person name="Kamisugi Y."/>
            <person name="Tanahashi T."/>
            <person name="Sakakibara K."/>
            <person name="Fujita T."/>
            <person name="Oishi K."/>
            <person name="Shin-I T."/>
            <person name="Kuroki Y."/>
            <person name="Toyoda A."/>
            <person name="Suzuki Y."/>
            <person name="Hashimoto A."/>
            <person name="Yamaguchi K."/>
            <person name="Sugano A."/>
            <person name="Kohara Y."/>
            <person name="Fujiyama A."/>
            <person name="Anterola A."/>
            <person name="Aoki S."/>
            <person name="Ashton N."/>
            <person name="Barbazuk W.B."/>
            <person name="Barker E."/>
            <person name="Bennetzen J."/>
            <person name="Bezanilla M."/>
            <person name="Blankenship R."/>
            <person name="Cho S.H."/>
            <person name="Dutcher S."/>
            <person name="Estelle M."/>
            <person name="Fawcett J.A."/>
            <person name="Gundlach H."/>
            <person name="Hanada K."/>
            <person name="Heyl A."/>
            <person name="Hicks K.A."/>
            <person name="Hugh J."/>
            <person name="Lohr M."/>
            <person name="Mayer K."/>
            <person name="Melkozernov A."/>
            <person name="Murata T."/>
            <person name="Nelson D."/>
            <person name="Pils B."/>
            <person name="Prigge M."/>
            <person name="Reiss B."/>
            <person name="Renner T."/>
            <person name="Rombauts S."/>
            <person name="Rushton P."/>
            <person name="Sanderfoot A."/>
            <person name="Schween G."/>
            <person name="Shiu S.-H."/>
            <person name="Stueber K."/>
            <person name="Theodoulou F.L."/>
            <person name="Tu H."/>
            <person name="Van de Peer Y."/>
            <person name="Verrier P.J."/>
            <person name="Waters E."/>
            <person name="Wood A."/>
            <person name="Yang L."/>
            <person name="Cove D."/>
            <person name="Cuming A."/>
            <person name="Hasebe M."/>
            <person name="Lucas S."/>
            <person name="Mishler D.B."/>
            <person name="Reski R."/>
            <person name="Grigoriev I."/>
            <person name="Quatrano R.S."/>
            <person name="Boore J.L."/>
        </authorList>
    </citation>
    <scope>NUCLEOTIDE SEQUENCE [LARGE SCALE GENOMIC DNA]</scope>
    <source>
        <strain evidence="9 10">cv. Gransden 2004</strain>
    </source>
</reference>
<feature type="compositionally biased region" description="Polar residues" evidence="6">
    <location>
        <begin position="341"/>
        <end position="353"/>
    </location>
</feature>
<evidence type="ECO:0000313" key="9">
    <source>
        <dbReference type="EnsemblPlants" id="PAC:32914380.CDS.1"/>
    </source>
</evidence>
<dbReference type="AlphaFoldDB" id="A0A2K1IRU3"/>
<feature type="compositionally biased region" description="Basic and acidic residues" evidence="6">
    <location>
        <begin position="453"/>
        <end position="481"/>
    </location>
</feature>
<gene>
    <name evidence="9" type="primary">LOC112274391</name>
    <name evidence="8" type="ORF">PHYPA_026126</name>
</gene>
<comment type="similarity">
    <text evidence="2">Belongs to the TPX2 family.</text>
</comment>
<dbReference type="PaxDb" id="3218-PP1S132_94V6.1"/>
<dbReference type="GO" id="GO:0005874">
    <property type="term" value="C:microtubule"/>
    <property type="evidence" value="ECO:0007669"/>
    <property type="project" value="UniProtKB-KW"/>
</dbReference>
<evidence type="ECO:0000256" key="5">
    <source>
        <dbReference type="ARBA" id="ARBA00023212"/>
    </source>
</evidence>
<evidence type="ECO:0000256" key="4">
    <source>
        <dbReference type="ARBA" id="ARBA00022701"/>
    </source>
</evidence>
<dbReference type="EMBL" id="ABEU02000021">
    <property type="protein sequence ID" value="PNR32001.1"/>
    <property type="molecule type" value="Genomic_DNA"/>
</dbReference>
<dbReference type="EnsemblPlants" id="Pp3c21_13710V3.1">
    <property type="protein sequence ID" value="PAC:32914380.CDS.1"/>
    <property type="gene ID" value="Pp3c21_13710"/>
</dbReference>
<feature type="region of interest" description="Disordered" evidence="6">
    <location>
        <begin position="144"/>
        <end position="358"/>
    </location>
</feature>
<dbReference type="GO" id="GO:0000226">
    <property type="term" value="P:microtubule cytoskeleton organization"/>
    <property type="evidence" value="ECO:0007669"/>
    <property type="project" value="InterPro"/>
</dbReference>
<dbReference type="KEGG" id="ppp:112274391"/>
<dbReference type="EnsemblPlants" id="Pp3c21_13710V3.4">
    <property type="protein sequence ID" value="PAC:32914383.CDS.1"/>
    <property type="gene ID" value="Pp3c21_13710"/>
</dbReference>
<evidence type="ECO:0000256" key="2">
    <source>
        <dbReference type="ARBA" id="ARBA00005885"/>
    </source>
</evidence>
<dbReference type="Gramene" id="Pp3c21_13710V3.1">
    <property type="protein sequence ID" value="PAC:32914380.CDS.1"/>
    <property type="gene ID" value="Pp3c21_13710"/>
</dbReference>
<reference evidence="9" key="3">
    <citation type="submission" date="2020-12" db="UniProtKB">
        <authorList>
            <consortium name="EnsemblPlants"/>
        </authorList>
    </citation>
    <scope>IDENTIFICATION</scope>
</reference>
<dbReference type="RefSeq" id="XP_024359616.1">
    <property type="nucleotide sequence ID" value="XM_024503848.2"/>
</dbReference>
<dbReference type="Gramene" id="Pp3c21_13710V3.3">
    <property type="protein sequence ID" value="PAC:32914382.CDS.1"/>
    <property type="gene ID" value="Pp3c21_13710"/>
</dbReference>
<evidence type="ECO:0000313" key="8">
    <source>
        <dbReference type="EMBL" id="PNR32001.1"/>
    </source>
</evidence>
<dbReference type="InterPro" id="IPR027329">
    <property type="entry name" value="TPX2_C"/>
</dbReference>
<dbReference type="Gramene" id="Pp3c21_13710V3.4">
    <property type="protein sequence ID" value="PAC:32914383.CDS.1"/>
    <property type="gene ID" value="Pp3c21_13710"/>
</dbReference>
<proteinExistence type="inferred from homology"/>
<protein>
    <recommendedName>
        <fullName evidence="7">TPX2 C-terminal domain-containing protein</fullName>
    </recommendedName>
</protein>
<dbReference type="GO" id="GO:0008017">
    <property type="term" value="F:microtubule binding"/>
    <property type="evidence" value="ECO:0007669"/>
    <property type="project" value="InterPro"/>
</dbReference>
<dbReference type="Pfam" id="PF06886">
    <property type="entry name" value="TPX2"/>
    <property type="match status" value="1"/>
</dbReference>
<dbReference type="Proteomes" id="UP000006727">
    <property type="component" value="Chromosome 21"/>
</dbReference>
<evidence type="ECO:0000256" key="3">
    <source>
        <dbReference type="ARBA" id="ARBA00022490"/>
    </source>
</evidence>
<dbReference type="EnsemblPlants" id="Pp3c21_13710V3.2">
    <property type="protein sequence ID" value="PAC:32914381.CDS.1"/>
    <property type="gene ID" value="Pp3c21_13710"/>
</dbReference>
<feature type="compositionally biased region" description="Polar residues" evidence="6">
    <location>
        <begin position="172"/>
        <end position="182"/>
    </location>
</feature>
<evidence type="ECO:0000256" key="6">
    <source>
        <dbReference type="SAM" id="MobiDB-lite"/>
    </source>
</evidence>
<evidence type="ECO:0000256" key="1">
    <source>
        <dbReference type="ARBA" id="ARBA00004245"/>
    </source>
</evidence>
<dbReference type="GeneID" id="112274391"/>
<feature type="compositionally biased region" description="Basic and acidic residues" evidence="6">
    <location>
        <begin position="328"/>
        <end position="338"/>
    </location>
</feature>
<dbReference type="OrthoDB" id="1925970at2759"/>
<feature type="compositionally biased region" description="Polar residues" evidence="6">
    <location>
        <begin position="145"/>
        <end position="156"/>
    </location>
</feature>
<keyword evidence="10" id="KW-1185">Reference proteome</keyword>